<dbReference type="EMBL" id="CP000268">
    <property type="protein sequence ID" value="ABD72029.1"/>
    <property type="molecule type" value="Genomic_DNA"/>
</dbReference>
<proteinExistence type="predicted"/>
<dbReference type="RefSeq" id="WP_011458710.1">
    <property type="nucleotide sequence ID" value="NC_007901.1"/>
</dbReference>
<accession>Q21QB6</accession>
<evidence type="ECO:0000313" key="2">
    <source>
        <dbReference type="Proteomes" id="UP000008332"/>
    </source>
</evidence>
<dbReference type="HOGENOM" id="CLU_2036184_0_0_4"/>
<evidence type="ECO:0000313" key="1">
    <source>
        <dbReference type="EMBL" id="ABD72029.1"/>
    </source>
</evidence>
<organism evidence="1 2">
    <name type="scientific">Albidiferax ferrireducens (strain ATCC BAA-621 / DSM 15236 / T118)</name>
    <name type="common">Rhodoferax ferrireducens</name>
    <dbReference type="NCBI Taxonomy" id="338969"/>
    <lineage>
        <taxon>Bacteria</taxon>
        <taxon>Pseudomonadati</taxon>
        <taxon>Pseudomonadota</taxon>
        <taxon>Betaproteobacteria</taxon>
        <taxon>Burkholderiales</taxon>
        <taxon>Comamonadaceae</taxon>
        <taxon>Rhodoferax</taxon>
    </lineage>
</organism>
<dbReference type="OrthoDB" id="8068187at2"/>
<reference evidence="2" key="1">
    <citation type="submission" date="2006-02" db="EMBL/GenBank/DDBJ databases">
        <title>Complete sequence of plasmid 1 of Rhodoferax ferrireducens DSM 15236.</title>
        <authorList>
            <person name="Copeland A."/>
            <person name="Lucas S."/>
            <person name="Lapidus A."/>
            <person name="Barry K."/>
            <person name="Detter J.C."/>
            <person name="Glavina del Rio T."/>
            <person name="Hammon N."/>
            <person name="Israni S."/>
            <person name="Pitluck S."/>
            <person name="Brettin T."/>
            <person name="Bruce D."/>
            <person name="Han C."/>
            <person name="Tapia R."/>
            <person name="Gilna P."/>
            <person name="Kiss H."/>
            <person name="Schmutz J."/>
            <person name="Larimer F."/>
            <person name="Land M."/>
            <person name="Kyrpides N."/>
            <person name="Ivanova N."/>
            <person name="Richardson P."/>
        </authorList>
    </citation>
    <scope>NUCLEOTIDE SEQUENCE [LARGE SCALE GENOMIC DNA]</scope>
    <source>
        <strain evidence="2">ATCC BAA-621 / DSM 15236 / T118</strain>
        <plasmid evidence="2">Plasmid pDSM15236</plasmid>
    </source>
</reference>
<name>Q21QB6_ALBFT</name>
<sequence length="121" mass="13422">MNTIDRHNQKPDTFLVLTAPGASQADIKRGIAAVWDAFNAIDVHPYAAAQAALEQENFAETDSNDGDGVFPLTEEEYQWATLWRNAGEIAMEACGRKYDALGPDQNWTVELDWSDRVFGST</sequence>
<keyword evidence="2" id="KW-1185">Reference proteome</keyword>
<protein>
    <submittedName>
        <fullName evidence="1">Uncharacterized protein</fullName>
    </submittedName>
</protein>
<dbReference type="Proteomes" id="UP000008332">
    <property type="component" value="Plasmid unnamed1"/>
</dbReference>
<dbReference type="AlphaFoldDB" id="Q21QB6"/>
<keyword evidence="1" id="KW-0614">Plasmid</keyword>
<gene>
    <name evidence="1" type="ordered locus">Rfer_4343</name>
</gene>
<geneLocation type="plasmid" evidence="2">
    <name>pDSM15236</name>
</geneLocation>
<dbReference type="KEGG" id="rfr:Rfer_4343"/>